<dbReference type="Proteomes" id="UP001373714">
    <property type="component" value="Unassembled WGS sequence"/>
</dbReference>
<evidence type="ECO:0000259" key="1">
    <source>
        <dbReference type="Pfam" id="PF00651"/>
    </source>
</evidence>
<gene>
    <name evidence="2" type="ORF">TWF730_003639</name>
</gene>
<dbReference type="InterPro" id="IPR000210">
    <property type="entry name" value="BTB/POZ_dom"/>
</dbReference>
<sequence>MSDDDSDTMAAPPENALIAIIRKRDMKPDSVDHDFGARAEEIRQQDLQSVTPNDKFSDQEVIFHAGMNPKIYKLHRAIICPQSTYFNDWLVRLLENNRPDQPCSIPENPETFDRVIGWLYKAKGATVEDSLRVMRQLLSAADELGIAALKLQVLTTAASPSYYQRFPGPDIEEAISFLNKAYVSFKEKNCKRSRQSLAKLCVKLLNGMSGGQIIDLTQRPKLSDEFMKQIRYAMCNANISFRESSERPYQGGWQIIEDY</sequence>
<dbReference type="InterPro" id="IPR011333">
    <property type="entry name" value="SKP1/BTB/POZ_sf"/>
</dbReference>
<dbReference type="CDD" id="cd18186">
    <property type="entry name" value="BTB_POZ_ZBTB_KLHL-like"/>
    <property type="match status" value="1"/>
</dbReference>
<name>A0AAV9U2Z0_9PEZI</name>
<dbReference type="Pfam" id="PF00651">
    <property type="entry name" value="BTB"/>
    <property type="match status" value="1"/>
</dbReference>
<keyword evidence="3" id="KW-1185">Reference proteome</keyword>
<protein>
    <recommendedName>
        <fullName evidence="1">BTB domain-containing protein</fullName>
    </recommendedName>
</protein>
<accession>A0AAV9U2Z0</accession>
<feature type="domain" description="BTB" evidence="1">
    <location>
        <begin position="62"/>
        <end position="152"/>
    </location>
</feature>
<reference evidence="2 3" key="1">
    <citation type="submission" date="2019-10" db="EMBL/GenBank/DDBJ databases">
        <authorList>
            <person name="Palmer J.M."/>
        </authorList>
    </citation>
    <scope>NUCLEOTIDE SEQUENCE [LARGE SCALE GENOMIC DNA]</scope>
    <source>
        <strain evidence="2 3">TWF730</strain>
    </source>
</reference>
<comment type="caution">
    <text evidence="2">The sequence shown here is derived from an EMBL/GenBank/DDBJ whole genome shotgun (WGS) entry which is preliminary data.</text>
</comment>
<dbReference type="SUPFAM" id="SSF54695">
    <property type="entry name" value="POZ domain"/>
    <property type="match status" value="1"/>
</dbReference>
<organism evidence="2 3">
    <name type="scientific">Orbilia blumenaviensis</name>
    <dbReference type="NCBI Taxonomy" id="1796055"/>
    <lineage>
        <taxon>Eukaryota</taxon>
        <taxon>Fungi</taxon>
        <taxon>Dikarya</taxon>
        <taxon>Ascomycota</taxon>
        <taxon>Pezizomycotina</taxon>
        <taxon>Orbiliomycetes</taxon>
        <taxon>Orbiliales</taxon>
        <taxon>Orbiliaceae</taxon>
        <taxon>Orbilia</taxon>
    </lineage>
</organism>
<dbReference type="AlphaFoldDB" id="A0AAV9U2Z0"/>
<evidence type="ECO:0000313" key="3">
    <source>
        <dbReference type="Proteomes" id="UP001373714"/>
    </source>
</evidence>
<dbReference type="Gene3D" id="3.30.710.10">
    <property type="entry name" value="Potassium Channel Kv1.1, Chain A"/>
    <property type="match status" value="1"/>
</dbReference>
<dbReference type="EMBL" id="JAVHNS010000015">
    <property type="protein sequence ID" value="KAK6334425.1"/>
    <property type="molecule type" value="Genomic_DNA"/>
</dbReference>
<proteinExistence type="predicted"/>
<evidence type="ECO:0000313" key="2">
    <source>
        <dbReference type="EMBL" id="KAK6334425.1"/>
    </source>
</evidence>